<comment type="caution">
    <text evidence="1">The sequence shown here is derived from an EMBL/GenBank/DDBJ whole genome shotgun (WGS) entry which is preliminary data.</text>
</comment>
<evidence type="ECO:0000313" key="2">
    <source>
        <dbReference type="Proteomes" id="UP001497382"/>
    </source>
</evidence>
<proteinExistence type="predicted"/>
<evidence type="ECO:0000313" key="1">
    <source>
        <dbReference type="EMBL" id="CAL1294328.1"/>
    </source>
</evidence>
<gene>
    <name evidence="1" type="ORF">LARSCL_LOCUS18641</name>
</gene>
<organism evidence="1 2">
    <name type="scientific">Larinioides sclopetarius</name>
    <dbReference type="NCBI Taxonomy" id="280406"/>
    <lineage>
        <taxon>Eukaryota</taxon>
        <taxon>Metazoa</taxon>
        <taxon>Ecdysozoa</taxon>
        <taxon>Arthropoda</taxon>
        <taxon>Chelicerata</taxon>
        <taxon>Arachnida</taxon>
        <taxon>Araneae</taxon>
        <taxon>Araneomorphae</taxon>
        <taxon>Entelegynae</taxon>
        <taxon>Araneoidea</taxon>
        <taxon>Araneidae</taxon>
        <taxon>Larinioides</taxon>
    </lineage>
</organism>
<protein>
    <submittedName>
        <fullName evidence="1">Uncharacterized protein</fullName>
    </submittedName>
</protein>
<reference evidence="1 2" key="1">
    <citation type="submission" date="2024-04" db="EMBL/GenBank/DDBJ databases">
        <authorList>
            <person name="Rising A."/>
            <person name="Reimegard J."/>
            <person name="Sonavane S."/>
            <person name="Akerstrom W."/>
            <person name="Nylinder S."/>
            <person name="Hedman E."/>
            <person name="Kallberg Y."/>
        </authorList>
    </citation>
    <scope>NUCLEOTIDE SEQUENCE [LARGE SCALE GENOMIC DNA]</scope>
</reference>
<keyword evidence="2" id="KW-1185">Reference proteome</keyword>
<dbReference type="Proteomes" id="UP001497382">
    <property type="component" value="Unassembled WGS sequence"/>
</dbReference>
<dbReference type="EMBL" id="CAXIEN010000342">
    <property type="protein sequence ID" value="CAL1294328.1"/>
    <property type="molecule type" value="Genomic_DNA"/>
</dbReference>
<dbReference type="AlphaFoldDB" id="A0AAV2BDW1"/>
<accession>A0AAV2BDW1</accession>
<name>A0AAV2BDW1_9ARAC</name>
<sequence length="61" mass="6812">MSFKSGLCHWKDVQSVALNNRIMSMKLFGSEILHDLPASSCRRGTSSCFHSIHDKSGHSFT</sequence>